<dbReference type="EnsemblProtists" id="PYU1_T013390">
    <property type="protein sequence ID" value="PYU1_T013390"/>
    <property type="gene ID" value="PYU1_G013361"/>
</dbReference>
<dbReference type="EMBL" id="GL376609">
    <property type="status" value="NOT_ANNOTATED_CDS"/>
    <property type="molecule type" value="Genomic_DNA"/>
</dbReference>
<evidence type="ECO:0000259" key="2">
    <source>
        <dbReference type="PROSITE" id="PS50076"/>
    </source>
</evidence>
<reference evidence="4" key="1">
    <citation type="journal article" date="2010" name="Genome Biol.">
        <title>Genome sequence of the necrotrophic plant pathogen Pythium ultimum reveals original pathogenicity mechanisms and effector repertoire.</title>
        <authorList>
            <person name="Levesque C.A."/>
            <person name="Brouwer H."/>
            <person name="Cano L."/>
            <person name="Hamilton J.P."/>
            <person name="Holt C."/>
            <person name="Huitema E."/>
            <person name="Raffaele S."/>
            <person name="Robideau G.P."/>
            <person name="Thines M."/>
            <person name="Win J."/>
            <person name="Zerillo M.M."/>
            <person name="Beakes G.W."/>
            <person name="Boore J.L."/>
            <person name="Busam D."/>
            <person name="Dumas B."/>
            <person name="Ferriera S."/>
            <person name="Fuerstenberg S.I."/>
            <person name="Gachon C.M."/>
            <person name="Gaulin E."/>
            <person name="Govers F."/>
            <person name="Grenville-Briggs L."/>
            <person name="Horner N."/>
            <person name="Hostetler J."/>
            <person name="Jiang R.H."/>
            <person name="Johnson J."/>
            <person name="Krajaejun T."/>
            <person name="Lin H."/>
            <person name="Meijer H.J."/>
            <person name="Moore B."/>
            <person name="Morris P."/>
            <person name="Phuntmart V."/>
            <person name="Puiu D."/>
            <person name="Shetty J."/>
            <person name="Stajich J.E."/>
            <person name="Tripathy S."/>
            <person name="Wawra S."/>
            <person name="van West P."/>
            <person name="Whitty B.R."/>
            <person name="Coutinho P.M."/>
            <person name="Henrissat B."/>
            <person name="Martin F."/>
            <person name="Thomas P.D."/>
            <person name="Tyler B.M."/>
            <person name="De Vries R.P."/>
            <person name="Kamoun S."/>
            <person name="Yandell M."/>
            <person name="Tisserat N."/>
            <person name="Buell C.R."/>
        </authorList>
    </citation>
    <scope>NUCLEOTIDE SEQUENCE</scope>
    <source>
        <strain evidence="4">DAOM:BR144</strain>
    </source>
</reference>
<dbReference type="SUPFAM" id="SSF46565">
    <property type="entry name" value="Chaperone J-domain"/>
    <property type="match status" value="1"/>
</dbReference>
<reference evidence="4" key="2">
    <citation type="submission" date="2010-04" db="EMBL/GenBank/DDBJ databases">
        <authorList>
            <person name="Buell R."/>
            <person name="Hamilton J."/>
            <person name="Hostetler J."/>
        </authorList>
    </citation>
    <scope>NUCLEOTIDE SEQUENCE [LARGE SCALE GENOMIC DNA]</scope>
    <source>
        <strain evidence="4">DAOM:BR144</strain>
    </source>
</reference>
<evidence type="ECO:0000313" key="3">
    <source>
        <dbReference type="EnsemblProtists" id="PYU1_T013390"/>
    </source>
</evidence>
<dbReference type="Gene3D" id="1.10.287.110">
    <property type="entry name" value="DnaJ domain"/>
    <property type="match status" value="1"/>
</dbReference>
<feature type="region of interest" description="Disordered" evidence="1">
    <location>
        <begin position="558"/>
        <end position="614"/>
    </location>
</feature>
<dbReference type="InterPro" id="IPR050817">
    <property type="entry name" value="DjlA_DnaK_co-chaperone"/>
</dbReference>
<dbReference type="InterPro" id="IPR036869">
    <property type="entry name" value="J_dom_sf"/>
</dbReference>
<dbReference type="SMART" id="SM00271">
    <property type="entry name" value="DnaJ"/>
    <property type="match status" value="1"/>
</dbReference>
<dbReference type="PANTHER" id="PTHR24074">
    <property type="entry name" value="CO-CHAPERONE PROTEIN DJLA"/>
    <property type="match status" value="1"/>
</dbReference>
<dbReference type="STRING" id="431595.K3X841"/>
<dbReference type="InterPro" id="IPR001623">
    <property type="entry name" value="DnaJ_domain"/>
</dbReference>
<evidence type="ECO:0000256" key="1">
    <source>
        <dbReference type="SAM" id="MobiDB-lite"/>
    </source>
</evidence>
<keyword evidence="4" id="KW-1185">Reference proteome</keyword>
<accession>K3X841</accession>
<feature type="region of interest" description="Disordered" evidence="1">
    <location>
        <begin position="84"/>
        <end position="138"/>
    </location>
</feature>
<feature type="compositionally biased region" description="Basic and acidic residues" evidence="1">
    <location>
        <begin position="87"/>
        <end position="121"/>
    </location>
</feature>
<dbReference type="PROSITE" id="PS00636">
    <property type="entry name" value="DNAJ_1"/>
    <property type="match status" value="1"/>
</dbReference>
<dbReference type="eggNOG" id="ENOG502QV7G">
    <property type="taxonomic scope" value="Eukaryota"/>
</dbReference>
<dbReference type="Proteomes" id="UP000019132">
    <property type="component" value="Unassembled WGS sequence"/>
</dbReference>
<dbReference type="OMA" id="IKYWMEE"/>
<dbReference type="CDD" id="cd06257">
    <property type="entry name" value="DnaJ"/>
    <property type="match status" value="1"/>
</dbReference>
<feature type="region of interest" description="Disordered" evidence="1">
    <location>
        <begin position="1"/>
        <end position="27"/>
    </location>
</feature>
<dbReference type="HOGENOM" id="CLU_331915_0_0_1"/>
<reference evidence="3" key="3">
    <citation type="submission" date="2015-02" db="UniProtKB">
        <authorList>
            <consortium name="EnsemblProtists"/>
        </authorList>
    </citation>
    <scope>IDENTIFICATION</scope>
    <source>
        <strain evidence="3">DAOM BR144</strain>
    </source>
</reference>
<feature type="compositionally biased region" description="Polar residues" evidence="1">
    <location>
        <begin position="1"/>
        <end position="25"/>
    </location>
</feature>
<evidence type="ECO:0000313" key="4">
    <source>
        <dbReference type="Proteomes" id="UP000019132"/>
    </source>
</evidence>
<dbReference type="InParanoid" id="K3X841"/>
<dbReference type="PROSITE" id="PS50076">
    <property type="entry name" value="DNAJ_2"/>
    <property type="match status" value="1"/>
</dbReference>
<proteinExistence type="predicted"/>
<feature type="domain" description="J" evidence="2">
    <location>
        <begin position="143"/>
        <end position="237"/>
    </location>
</feature>
<dbReference type="InterPro" id="IPR018253">
    <property type="entry name" value="DnaJ_domain_CS"/>
</dbReference>
<name>K3X841_GLOUD</name>
<dbReference type="Pfam" id="PF00226">
    <property type="entry name" value="DnaJ"/>
    <property type="match status" value="1"/>
</dbReference>
<sequence length="898" mass="100748">MEPPLTTASASTASPDKTSGASTTATRKKLALLEKITEFERRGAILYADARTLRNQVHDSTSGQWRAVETRLKQLAMSWNPYQDVSADDRKRQERANMRRTKDDGGNDREKDEAIDGKDAINKASRLTSSTETKQQKTKKKQDFYVLLQIADPVQATHDDIKRQFRKLALRLHPDKQQQIQASSAATDAIIEDTDTQDGQADSKKVHEEDSTEFARLRLAYETLSNPVQRAAYDIKLATMDDPGAVVDDSIHVKNQIQLEASTDFASLEWMARVKHKMDVMDRIAEWAKILGINATQIRFETGEPCNGKRCGKIVTMDRDLECYGSPRRRVYVCLLHKYIHACDELCTSRYGDAELDKKVCPMRAYWLIQNWLFDQLQSANATKEGEGCAHDMVQREEEKETKMSENVELRSPITSPNDASTGNDCTFEASNIHLGDALTAFAIANAQECQHGSCSRHFQFLDDGIYACKNHGSPHICTFEQCDEKVLRDGRYVCWISGYVYGGYREEAGTGTRTRQLVYTDAHGDTAEIEMEVPVLLPLGKTTSYLLEGNGRSAHYDDLSSFSPPPPSEKAWHTPKKFARSRSASCDDGDERSPRPMLKKRRQHSDRETSPVRARIRRRLAEKVQQAEVSSFYVHLKLPAAVANLPRVALELQDPGDDAADDDENGNENNKAVKAPVEKLLPIRVRAIDTVNYIKFWMEELTDQQISIWDQQILWGDTVIGDETNVMVLEQHGITDGCVLELRLHDDCPLLVSTWNGQTAAAGNVHSAAAEYNTVLISKEAEEDLEDLQDEWENVIAVEEDAFARSRLSRKREKLEQAGALHHKELLQYDGSEKAPRLLGVIPMNQHSRHSQQLITHHGTEASNGTATSGPRLSTDDVASRQVEALKSLASGAKPLK</sequence>
<dbReference type="AlphaFoldDB" id="K3X841"/>
<protein>
    <recommendedName>
        <fullName evidence="2">J domain-containing protein</fullName>
    </recommendedName>
</protein>
<organism evidence="3 4">
    <name type="scientific">Globisporangium ultimum (strain ATCC 200006 / CBS 805.95 / DAOM BR144)</name>
    <name type="common">Pythium ultimum</name>
    <dbReference type="NCBI Taxonomy" id="431595"/>
    <lineage>
        <taxon>Eukaryota</taxon>
        <taxon>Sar</taxon>
        <taxon>Stramenopiles</taxon>
        <taxon>Oomycota</taxon>
        <taxon>Peronosporomycetes</taxon>
        <taxon>Pythiales</taxon>
        <taxon>Pythiaceae</taxon>
        <taxon>Globisporangium</taxon>
    </lineage>
</organism>
<dbReference type="VEuPathDB" id="FungiDB:PYU1_G013361"/>